<dbReference type="InterPro" id="IPR028994">
    <property type="entry name" value="Integrin_alpha_N"/>
</dbReference>
<reference evidence="8 9" key="1">
    <citation type="submission" date="2018-03" db="EMBL/GenBank/DDBJ databases">
        <title>Draft Genome Sequences of the Obligatory Marine Myxobacteria Enhygromyxa salina SWB007.</title>
        <authorList>
            <person name="Poehlein A."/>
            <person name="Moghaddam J.A."/>
            <person name="Harms H."/>
            <person name="Alanjari M."/>
            <person name="Koenig G.M."/>
            <person name="Daniel R."/>
            <person name="Schaeberle T.F."/>
        </authorList>
    </citation>
    <scope>NUCLEOTIDE SEQUENCE [LARGE SCALE GENOMIC DNA]</scope>
    <source>
        <strain evidence="8 9">SWB007</strain>
    </source>
</reference>
<dbReference type="SUPFAM" id="SSF57424">
    <property type="entry name" value="LDL receptor-like module"/>
    <property type="match status" value="2"/>
</dbReference>
<dbReference type="PROSITE" id="PS51257">
    <property type="entry name" value="PROKAR_LIPOPROTEIN"/>
    <property type="match status" value="1"/>
</dbReference>
<name>A0A2S9YDS1_9BACT</name>
<dbReference type="SMART" id="SM00192">
    <property type="entry name" value="LDLa"/>
    <property type="match status" value="2"/>
</dbReference>
<dbReference type="Proteomes" id="UP000238823">
    <property type="component" value="Unassembled WGS sequence"/>
</dbReference>
<evidence type="ECO:0000256" key="2">
    <source>
        <dbReference type="ARBA" id="ARBA00022692"/>
    </source>
</evidence>
<dbReference type="CDD" id="cd00112">
    <property type="entry name" value="LDLa"/>
    <property type="match status" value="2"/>
</dbReference>
<evidence type="ECO:0000256" key="5">
    <source>
        <dbReference type="ARBA" id="ARBA00023136"/>
    </source>
</evidence>
<evidence type="ECO:0000256" key="4">
    <source>
        <dbReference type="ARBA" id="ARBA00022989"/>
    </source>
</evidence>
<dbReference type="RefSeq" id="WP_106092209.1">
    <property type="nucleotide sequence ID" value="NZ_PVNL01000109.1"/>
</dbReference>
<dbReference type="PROSITE" id="PS50068">
    <property type="entry name" value="LDLRA_2"/>
    <property type="match status" value="2"/>
</dbReference>
<evidence type="ECO:0000256" key="3">
    <source>
        <dbReference type="ARBA" id="ARBA00022737"/>
    </source>
</evidence>
<keyword evidence="6" id="KW-1015">Disulfide bond</keyword>
<dbReference type="InterPro" id="IPR002172">
    <property type="entry name" value="LDrepeatLR_classA_rpt"/>
</dbReference>
<keyword evidence="5" id="KW-0472">Membrane</keyword>
<evidence type="ECO:0000256" key="1">
    <source>
        <dbReference type="ARBA" id="ARBA00004167"/>
    </source>
</evidence>
<evidence type="ECO:0000256" key="6">
    <source>
        <dbReference type="ARBA" id="ARBA00023157"/>
    </source>
</evidence>
<proteinExistence type="predicted"/>
<organism evidence="8 9">
    <name type="scientific">Enhygromyxa salina</name>
    <dbReference type="NCBI Taxonomy" id="215803"/>
    <lineage>
        <taxon>Bacteria</taxon>
        <taxon>Pseudomonadati</taxon>
        <taxon>Myxococcota</taxon>
        <taxon>Polyangia</taxon>
        <taxon>Nannocystales</taxon>
        <taxon>Nannocystaceae</taxon>
        <taxon>Enhygromyxa</taxon>
    </lineage>
</organism>
<dbReference type="PRINTS" id="PR00261">
    <property type="entry name" value="LDLRECEPTOR"/>
</dbReference>
<keyword evidence="8" id="KW-0449">Lipoprotein</keyword>
<evidence type="ECO:0000256" key="7">
    <source>
        <dbReference type="SAM" id="SignalP"/>
    </source>
</evidence>
<dbReference type="Gene3D" id="4.10.400.10">
    <property type="entry name" value="Low-density Lipoprotein Receptor"/>
    <property type="match status" value="2"/>
</dbReference>
<keyword evidence="2" id="KW-0812">Transmembrane</keyword>
<comment type="caution">
    <text evidence="8">The sequence shown here is derived from an EMBL/GenBank/DDBJ whole genome shotgun (WGS) entry which is preliminary data.</text>
</comment>
<accession>A0A2S9YDS1</accession>
<dbReference type="Pfam" id="PF00057">
    <property type="entry name" value="Ldl_recept_a"/>
    <property type="match status" value="2"/>
</dbReference>
<comment type="subcellular location">
    <subcellularLocation>
        <location evidence="1">Membrane</location>
        <topology evidence="1">Single-pass membrane protein</topology>
    </subcellularLocation>
</comment>
<keyword evidence="4" id="KW-1133">Transmembrane helix</keyword>
<keyword evidence="8" id="KW-0675">Receptor</keyword>
<protein>
    <submittedName>
        <fullName evidence="8">Low-density lipoprotein receptor domain class A</fullName>
    </submittedName>
</protein>
<keyword evidence="7" id="KW-0732">Signal</keyword>
<evidence type="ECO:0000313" key="9">
    <source>
        <dbReference type="Proteomes" id="UP000238823"/>
    </source>
</evidence>
<feature type="chain" id="PRO_5015480801" evidence="7">
    <location>
        <begin position="28"/>
        <end position="530"/>
    </location>
</feature>
<sequence>MSDKLRIQSSLRILASLTAFVGSFALGACFDGLDSTGLPCTNDDQCGTKNSCIEGFCGGMFACADGELVVEDELCDGKLDCPDGSDEDFERCFGDAEPFECDDGTLIPADLVCNSTEECADASDEAPTMCVGVGVNSCEAPGGDLGYALGPTHAVMPGPSKLALGDLVGPPTVDVVTIGGAGDQLTIVSIDEGSFGPEIVLDEFGVSQIVDFELGLANDDSMTDLVVATTGTDPDGTDAGIYVYARGMPMTPPALFGAPSVVPGLLDAQVMGIELGSFDLDDASDIVVIVDGAVKGRGVAAVGDPAAAAMGGAYFQFAPQDSFTLDYETFLDSAMTDIDDDGDSDLLVTSITDGKGVLWIVKRSGEGGQGPVEWDPPQMQVTPFPGRELALGQLSTMAVSDDLVLLDTMSGDLQAFVNQEGSLTPRPPLSAVTGSQLSGLTVADMNCDGFADYLLNVENPAEVRVYLGDGLGGLVSDEPIIYASGGTPRGDLAVFPADNDSTPDIVAAVDAGDGVGTAEVRLLVTAEASN</sequence>
<dbReference type="SUPFAM" id="SSF69318">
    <property type="entry name" value="Integrin alpha N-terminal domain"/>
    <property type="match status" value="1"/>
</dbReference>
<dbReference type="OrthoDB" id="5505047at2"/>
<feature type="signal peptide" evidence="7">
    <location>
        <begin position="1"/>
        <end position="27"/>
    </location>
</feature>
<dbReference type="EMBL" id="PVNL01000109">
    <property type="protein sequence ID" value="PRQ03182.1"/>
    <property type="molecule type" value="Genomic_DNA"/>
</dbReference>
<dbReference type="GO" id="GO:0005886">
    <property type="term" value="C:plasma membrane"/>
    <property type="evidence" value="ECO:0007669"/>
    <property type="project" value="TreeGrafter"/>
</dbReference>
<evidence type="ECO:0000313" key="8">
    <source>
        <dbReference type="EMBL" id="PRQ03182.1"/>
    </source>
</evidence>
<dbReference type="InterPro" id="IPR036055">
    <property type="entry name" value="LDL_receptor-like_sf"/>
</dbReference>
<keyword evidence="3" id="KW-0677">Repeat</keyword>
<gene>
    <name evidence="8" type="ORF">ENSA7_53220</name>
</gene>
<dbReference type="PANTHER" id="PTHR24270">
    <property type="entry name" value="LOW-DENSITY LIPOPROTEIN RECEPTOR-RELATED"/>
    <property type="match status" value="1"/>
</dbReference>
<dbReference type="AlphaFoldDB" id="A0A2S9YDS1"/>
<dbReference type="InterPro" id="IPR050685">
    <property type="entry name" value="LDLR"/>
</dbReference>